<evidence type="ECO:0000313" key="4">
    <source>
        <dbReference type="Proteomes" id="UP001500841"/>
    </source>
</evidence>
<protein>
    <submittedName>
        <fullName evidence="3">MoxR family ATPase</fullName>
    </submittedName>
</protein>
<dbReference type="CDD" id="cd00009">
    <property type="entry name" value="AAA"/>
    <property type="match status" value="1"/>
</dbReference>
<keyword evidence="4" id="KW-1185">Reference proteome</keyword>
<proteinExistence type="predicted"/>
<sequence length="320" mass="35481">MQHQSDVEAADALKQAYQKIRAEISNVIVGQDEVVKFVLISIFSNGHCLLVGVPGLAKTLLVQTISQVLDLDFNRIQFTPDLMPSDIIGSEILGEDRNFKFIAGPVFSNIILADEINRTPPKTQAALLEAMQEKAVTAAGITHKLAQPFFVLATQNPIEQEGTYPLPEAQLDRFMFKVSLNYPSFKEELEIVKNTTSTLNQTVEKVLNAEQIMYFQQLVRNIPVADNVLEYAVKLVSKTRPDGELAAPDVKRLLNWGAGPRASQFLILGAKCHAVINGKYSPDIEDVKAVAKPILSHRIVRSYHAEAEGLSTDDIIERLF</sequence>
<dbReference type="PANTHER" id="PTHR42759:SF1">
    <property type="entry name" value="MAGNESIUM-CHELATASE SUBUNIT CHLD"/>
    <property type="match status" value="1"/>
</dbReference>
<evidence type="ECO:0000259" key="1">
    <source>
        <dbReference type="Pfam" id="PF07726"/>
    </source>
</evidence>
<dbReference type="Pfam" id="PF17863">
    <property type="entry name" value="AAA_lid_2"/>
    <property type="match status" value="1"/>
</dbReference>
<dbReference type="SUPFAM" id="SSF52540">
    <property type="entry name" value="P-loop containing nucleoside triphosphate hydrolases"/>
    <property type="match status" value="1"/>
</dbReference>
<gene>
    <name evidence="3" type="ORF">GCM10022392_27040</name>
</gene>
<name>A0ABP7X0X4_9SPHI</name>
<dbReference type="Proteomes" id="UP001500841">
    <property type="component" value="Unassembled WGS sequence"/>
</dbReference>
<accession>A0ABP7X0X4</accession>
<dbReference type="RefSeq" id="WP_345105470.1">
    <property type="nucleotide sequence ID" value="NZ_BAABCV010000009.1"/>
</dbReference>
<feature type="domain" description="ChlI/MoxR AAA lid" evidence="2">
    <location>
        <begin position="250"/>
        <end position="318"/>
    </location>
</feature>
<dbReference type="InterPro" id="IPR041628">
    <property type="entry name" value="ChlI/MoxR_AAA_lid"/>
</dbReference>
<feature type="domain" description="ATPase AAA-3" evidence="1">
    <location>
        <begin position="47"/>
        <end position="176"/>
    </location>
</feature>
<dbReference type="PIRSF" id="PIRSF002849">
    <property type="entry name" value="AAA_ATPase_chaperone_MoxR_prd"/>
    <property type="match status" value="1"/>
</dbReference>
<dbReference type="InterPro" id="IPR050764">
    <property type="entry name" value="CbbQ/NirQ/NorQ/GpvN"/>
</dbReference>
<dbReference type="PANTHER" id="PTHR42759">
    <property type="entry name" value="MOXR FAMILY PROTEIN"/>
    <property type="match status" value="1"/>
</dbReference>
<evidence type="ECO:0000259" key="2">
    <source>
        <dbReference type="Pfam" id="PF17863"/>
    </source>
</evidence>
<evidence type="ECO:0000313" key="3">
    <source>
        <dbReference type="EMBL" id="GAA4100978.1"/>
    </source>
</evidence>
<organism evidence="3 4">
    <name type="scientific">Mucilaginibacter panaciglaebae</name>
    <dbReference type="NCBI Taxonomy" id="502331"/>
    <lineage>
        <taxon>Bacteria</taxon>
        <taxon>Pseudomonadati</taxon>
        <taxon>Bacteroidota</taxon>
        <taxon>Sphingobacteriia</taxon>
        <taxon>Sphingobacteriales</taxon>
        <taxon>Sphingobacteriaceae</taxon>
        <taxon>Mucilaginibacter</taxon>
    </lineage>
</organism>
<comment type="caution">
    <text evidence="3">The sequence shown here is derived from an EMBL/GenBank/DDBJ whole genome shotgun (WGS) entry which is preliminary data.</text>
</comment>
<dbReference type="Gene3D" id="3.40.50.300">
    <property type="entry name" value="P-loop containing nucleotide triphosphate hydrolases"/>
    <property type="match status" value="1"/>
</dbReference>
<dbReference type="InterPro" id="IPR027417">
    <property type="entry name" value="P-loop_NTPase"/>
</dbReference>
<dbReference type="Pfam" id="PF07726">
    <property type="entry name" value="AAA_3"/>
    <property type="match status" value="1"/>
</dbReference>
<reference evidence="4" key="1">
    <citation type="journal article" date="2019" name="Int. J. Syst. Evol. Microbiol.">
        <title>The Global Catalogue of Microorganisms (GCM) 10K type strain sequencing project: providing services to taxonomists for standard genome sequencing and annotation.</title>
        <authorList>
            <consortium name="The Broad Institute Genomics Platform"/>
            <consortium name="The Broad Institute Genome Sequencing Center for Infectious Disease"/>
            <person name="Wu L."/>
            <person name="Ma J."/>
        </authorList>
    </citation>
    <scope>NUCLEOTIDE SEQUENCE [LARGE SCALE GENOMIC DNA]</scope>
    <source>
        <strain evidence="4">JCM 17085</strain>
    </source>
</reference>
<dbReference type="Gene3D" id="1.10.8.80">
    <property type="entry name" value="Magnesium chelatase subunit I, C-Terminal domain"/>
    <property type="match status" value="1"/>
</dbReference>
<dbReference type="InterPro" id="IPR011703">
    <property type="entry name" value="ATPase_AAA-3"/>
</dbReference>
<dbReference type="EMBL" id="BAABCV010000009">
    <property type="protein sequence ID" value="GAA4100978.1"/>
    <property type="molecule type" value="Genomic_DNA"/>
</dbReference>